<dbReference type="OrthoDB" id="136644at2"/>
<feature type="transmembrane region" description="Helical" evidence="1">
    <location>
        <begin position="132"/>
        <end position="152"/>
    </location>
</feature>
<evidence type="ECO:0000313" key="3">
    <source>
        <dbReference type="Proteomes" id="UP000220922"/>
    </source>
</evidence>
<feature type="transmembrane region" description="Helical" evidence="1">
    <location>
        <begin position="260"/>
        <end position="277"/>
    </location>
</feature>
<sequence>MDTTFTEDRTPSLPRDRFLWVAMLVVAAVLVGLSLARYWGYNAGMLDLGNMTQAILSVLRGQPLVTTGPGGNVSRLAGHVEVIYLAFVPLLALWPNPQPLLIGQALLMVAGALPAYRMALRHLEDVAAARSVALIYLLYPVALTAVLFDFHGDTLAMPLLLFALDAADRQAWRWYAFWIALSLLSKVYVAAPVFGIGAFLWFWAERRRAGTWTMLAAALYGSVVFFGVRGLFEPSATGLAVTSGYVNHYYGNLSQVWGTLLPRLVSALLVFGPVLFLGWRGWRWLLPAAPLTLAVLLSTGPGAVYHYAYHHYALVVPFVVMAVIDGAVRLRQQAAEAAPGERVRQWKPDLIFTTVIVAVVSLLMVDQPLNPRFWLALPGQGLDHARYGRAARDEVKDRFLAAEVPEAVPLAASMFLAPRLVDREKLYLVRYPDDPGGERLPSLLPDVEYVLADALFDWRTLTDAGILPTVAYEEAEIRALLSDPAFGLVAARDGLLLFQRDAPAAQVLSNTVTLTSTVEVSAKSLDLGPATLRGFAVNEREGRRFEATFVWELNGSPPATPWVAISQLGVASDARLVHLPTYVMQPITTWPADQLIYERFVFEVPDDIPAGRYEWQVAWYDATHPEAAFSDGEALPPGIEPVVVGTILVP</sequence>
<feature type="transmembrane region" description="Helical" evidence="1">
    <location>
        <begin position="172"/>
        <end position="202"/>
    </location>
</feature>
<keyword evidence="1" id="KW-1133">Transmembrane helix</keyword>
<protein>
    <recommendedName>
        <fullName evidence="4">Glycosyltransferase RgtA/B/C/D-like domain-containing protein</fullName>
    </recommendedName>
</protein>
<dbReference type="Pfam" id="PF09852">
    <property type="entry name" value="DUF2079"/>
    <property type="match status" value="1"/>
</dbReference>
<dbReference type="RefSeq" id="WP_097653410.1">
    <property type="nucleotide sequence ID" value="NZ_LYXE01000092.1"/>
</dbReference>
<feature type="transmembrane region" description="Helical" evidence="1">
    <location>
        <begin position="284"/>
        <end position="303"/>
    </location>
</feature>
<evidence type="ECO:0000313" key="2">
    <source>
        <dbReference type="EMBL" id="PDV98588.1"/>
    </source>
</evidence>
<feature type="transmembrane region" description="Helical" evidence="1">
    <location>
        <begin position="18"/>
        <end position="36"/>
    </location>
</feature>
<keyword evidence="1" id="KW-0472">Membrane</keyword>
<accession>A0A2H3L8G9</accession>
<organism evidence="2 3">
    <name type="scientific">Candidatus Chloroploca asiatica</name>
    <dbReference type="NCBI Taxonomy" id="1506545"/>
    <lineage>
        <taxon>Bacteria</taxon>
        <taxon>Bacillati</taxon>
        <taxon>Chloroflexota</taxon>
        <taxon>Chloroflexia</taxon>
        <taxon>Chloroflexales</taxon>
        <taxon>Chloroflexineae</taxon>
        <taxon>Oscillochloridaceae</taxon>
        <taxon>Candidatus Chloroploca</taxon>
    </lineage>
</organism>
<feature type="transmembrane region" description="Helical" evidence="1">
    <location>
        <begin position="214"/>
        <end position="232"/>
    </location>
</feature>
<name>A0A2H3L8G9_9CHLR</name>
<evidence type="ECO:0008006" key="4">
    <source>
        <dbReference type="Google" id="ProtNLM"/>
    </source>
</evidence>
<comment type="caution">
    <text evidence="2">The sequence shown here is derived from an EMBL/GenBank/DDBJ whole genome shotgun (WGS) entry which is preliminary data.</text>
</comment>
<dbReference type="AlphaFoldDB" id="A0A2H3L8G9"/>
<evidence type="ECO:0000256" key="1">
    <source>
        <dbReference type="SAM" id="Phobius"/>
    </source>
</evidence>
<feature type="transmembrane region" description="Helical" evidence="1">
    <location>
        <begin position="100"/>
        <end position="120"/>
    </location>
</feature>
<dbReference type="InterPro" id="IPR018650">
    <property type="entry name" value="STSV1_Orf64"/>
</dbReference>
<dbReference type="Proteomes" id="UP000220922">
    <property type="component" value="Unassembled WGS sequence"/>
</dbReference>
<keyword evidence="3" id="KW-1185">Reference proteome</keyword>
<feature type="transmembrane region" description="Helical" evidence="1">
    <location>
        <begin position="349"/>
        <end position="365"/>
    </location>
</feature>
<gene>
    <name evidence="2" type="ORF">A9Q02_14915</name>
</gene>
<proteinExistence type="predicted"/>
<dbReference type="EMBL" id="LYXE01000092">
    <property type="protein sequence ID" value="PDV98588.1"/>
    <property type="molecule type" value="Genomic_DNA"/>
</dbReference>
<keyword evidence="1" id="KW-0812">Transmembrane</keyword>
<feature type="transmembrane region" description="Helical" evidence="1">
    <location>
        <begin position="309"/>
        <end position="328"/>
    </location>
</feature>
<reference evidence="2 3" key="1">
    <citation type="submission" date="2016-05" db="EMBL/GenBank/DDBJ databases">
        <authorList>
            <person name="Lavstsen T."/>
            <person name="Jespersen J.S."/>
        </authorList>
    </citation>
    <scope>NUCLEOTIDE SEQUENCE [LARGE SCALE GENOMIC DNA]</scope>
    <source>
        <strain evidence="2 3">B7-9</strain>
    </source>
</reference>